<dbReference type="Proteomes" id="UP000488299">
    <property type="component" value="Unassembled WGS sequence"/>
</dbReference>
<keyword evidence="2" id="KW-1185">Reference proteome</keyword>
<gene>
    <name evidence="1" type="ORF">F5984_26050</name>
</gene>
<comment type="caution">
    <text evidence="1">The sequence shown here is derived from an EMBL/GenBank/DDBJ whole genome shotgun (WGS) entry which is preliminary data.</text>
</comment>
<evidence type="ECO:0000313" key="1">
    <source>
        <dbReference type="EMBL" id="KAB7725505.1"/>
    </source>
</evidence>
<evidence type="ECO:0000313" key="2">
    <source>
        <dbReference type="Proteomes" id="UP000488299"/>
    </source>
</evidence>
<proteinExistence type="predicted"/>
<reference evidence="1 2" key="1">
    <citation type="submission" date="2019-10" db="EMBL/GenBank/DDBJ databases">
        <title>Rudanella paleaurantiibacter sp. nov., isolated from sludge.</title>
        <authorList>
            <person name="Xu S.Q."/>
        </authorList>
    </citation>
    <scope>NUCLEOTIDE SEQUENCE [LARGE SCALE GENOMIC DNA]</scope>
    <source>
        <strain evidence="1 2">HX-22-17</strain>
    </source>
</reference>
<protein>
    <recommendedName>
        <fullName evidence="3">Sigma-70 family RNA polymerase sigma factor</fullName>
    </recommendedName>
</protein>
<sequence length="194" mass="22573">MNYNDVHQFISTNQKAIYRSAYAAAHAQFWAHKRPRNMCIDAREVADVVQEVLLKICTQPFALNSEDLDLDRFNRKVGNMVRNEVSERNRRAKRTHPADPTTEMSDEALFEWLIAEAEEEMGEGEFQNLVAYFIKKVDMLIVEYDKKNFESWFVLTEWKSGKSLQETATEGGLTLAQVKNARKRIRSALRNPRK</sequence>
<dbReference type="AlphaFoldDB" id="A0A7J5TRY9"/>
<accession>A0A7J5TRY9</accession>
<organism evidence="1 2">
    <name type="scientific">Rudanella paleaurantiibacter</name>
    <dbReference type="NCBI Taxonomy" id="2614655"/>
    <lineage>
        <taxon>Bacteria</taxon>
        <taxon>Pseudomonadati</taxon>
        <taxon>Bacteroidota</taxon>
        <taxon>Cytophagia</taxon>
        <taxon>Cytophagales</taxon>
        <taxon>Cytophagaceae</taxon>
        <taxon>Rudanella</taxon>
    </lineage>
</organism>
<name>A0A7J5TRY9_9BACT</name>
<dbReference type="RefSeq" id="WP_152127285.1">
    <property type="nucleotide sequence ID" value="NZ_WELI01000022.1"/>
</dbReference>
<evidence type="ECO:0008006" key="3">
    <source>
        <dbReference type="Google" id="ProtNLM"/>
    </source>
</evidence>
<dbReference type="EMBL" id="WELI01000022">
    <property type="protein sequence ID" value="KAB7725505.1"/>
    <property type="molecule type" value="Genomic_DNA"/>
</dbReference>